<dbReference type="SUPFAM" id="SSF54913">
    <property type="entry name" value="GlnB-like"/>
    <property type="match status" value="1"/>
</dbReference>
<evidence type="ECO:0000313" key="1">
    <source>
        <dbReference type="EMBL" id="MCU6686360.1"/>
    </source>
</evidence>
<evidence type="ECO:0000313" key="2">
    <source>
        <dbReference type="Proteomes" id="UP001652431"/>
    </source>
</evidence>
<dbReference type="Gene3D" id="3.30.70.120">
    <property type="match status" value="1"/>
</dbReference>
<dbReference type="PROSITE" id="PS51343">
    <property type="entry name" value="PII_GLNB_DOM"/>
    <property type="match status" value="1"/>
</dbReference>
<dbReference type="InterPro" id="IPR002187">
    <property type="entry name" value="N-reg_PII"/>
</dbReference>
<dbReference type="SMART" id="SM00938">
    <property type="entry name" value="P-II"/>
    <property type="match status" value="1"/>
</dbReference>
<proteinExistence type="predicted"/>
<protein>
    <submittedName>
        <fullName evidence="1">P-II family nitrogen regulator</fullName>
    </submittedName>
</protein>
<gene>
    <name evidence="1" type="ORF">OCV99_07325</name>
</gene>
<dbReference type="Pfam" id="PF00543">
    <property type="entry name" value="P-II"/>
    <property type="match status" value="1"/>
</dbReference>
<keyword evidence="2" id="KW-1185">Reference proteome</keyword>
<dbReference type="InterPro" id="IPR015867">
    <property type="entry name" value="N-reg_PII/ATP_PRibTrfase_C"/>
</dbReference>
<comment type="caution">
    <text evidence="1">The sequence shown here is derived from an EMBL/GenBank/DDBJ whole genome shotgun (WGS) entry which is preliminary data.</text>
</comment>
<sequence>MDKIYMMGLITNRGMRERFLAFFKENHIHVTLTVLGAGTANSEVLDYLGLEAAEKALYFAFITGSTWKSLKKALYNKMQIDIPGRGIAFLIPFSSIGGRKVLQYLTVGQEVVIEEESTLKNTDFELLITIANAGYIDTIMDAARSAHAPGGTVIHAKGTGAEHARKFLGISLAEEKEMIFIVVRSDRKNEIMKAIMKQAGPGTPAGAVLFSLPVTSVAGLRMPETDETD</sequence>
<organism evidence="1 2">
    <name type="scientific">Dorea acetigenes</name>
    <dbReference type="NCBI Taxonomy" id="2981787"/>
    <lineage>
        <taxon>Bacteria</taxon>
        <taxon>Bacillati</taxon>
        <taxon>Bacillota</taxon>
        <taxon>Clostridia</taxon>
        <taxon>Lachnospirales</taxon>
        <taxon>Lachnospiraceae</taxon>
        <taxon>Dorea</taxon>
    </lineage>
</organism>
<dbReference type="EMBL" id="JAOQJU010000006">
    <property type="protein sequence ID" value="MCU6686360.1"/>
    <property type="molecule type" value="Genomic_DNA"/>
</dbReference>
<dbReference type="RefSeq" id="WP_158369441.1">
    <property type="nucleotide sequence ID" value="NZ_JAOQJU010000006.1"/>
</dbReference>
<name>A0ABT2RLT8_9FIRM</name>
<dbReference type="Proteomes" id="UP001652431">
    <property type="component" value="Unassembled WGS sequence"/>
</dbReference>
<accession>A0ABT2RLT8</accession>
<dbReference type="InterPro" id="IPR011322">
    <property type="entry name" value="N-reg_PII-like_a/b"/>
</dbReference>
<reference evidence="1 2" key="1">
    <citation type="journal article" date="2021" name="ISME Commun">
        <title>Automated analysis of genomic sequences facilitates high-throughput and comprehensive description of bacteria.</title>
        <authorList>
            <person name="Hitch T.C.A."/>
        </authorList>
    </citation>
    <scope>NUCLEOTIDE SEQUENCE [LARGE SCALE GENOMIC DNA]</scope>
    <source>
        <strain evidence="1 2">Sanger_03</strain>
    </source>
</reference>